<keyword evidence="1" id="KW-0503">Monooxygenase</keyword>
<name>A0A1H3M145_9BURK</name>
<proteinExistence type="predicted"/>
<sequence>MYTSTFTFAPGEYDAQFHALDGRIAAIARAIPGYLGEEAWENPATGLVSNVYYWQTWEALQELMRHPAHIEAKRQQARWLKGYQVVIAQVVGSYGDGGIAHPLTTAAQGTAHPAR</sequence>
<dbReference type="Proteomes" id="UP000183417">
    <property type="component" value="Unassembled WGS sequence"/>
</dbReference>
<evidence type="ECO:0000313" key="2">
    <source>
        <dbReference type="Proteomes" id="UP000183417"/>
    </source>
</evidence>
<dbReference type="SUPFAM" id="SSF54909">
    <property type="entry name" value="Dimeric alpha+beta barrel"/>
    <property type="match status" value="1"/>
</dbReference>
<accession>A0A1H3M145</accession>
<evidence type="ECO:0000313" key="1">
    <source>
        <dbReference type="EMBL" id="SDY70422.1"/>
    </source>
</evidence>
<dbReference type="AlphaFoldDB" id="A0A1H3M145"/>
<keyword evidence="1" id="KW-0560">Oxidoreductase</keyword>
<dbReference type="InterPro" id="IPR011008">
    <property type="entry name" value="Dimeric_a/b-barrel"/>
</dbReference>
<reference evidence="1 2" key="1">
    <citation type="submission" date="2016-10" db="EMBL/GenBank/DDBJ databases">
        <authorList>
            <person name="de Groot N.N."/>
        </authorList>
    </citation>
    <scope>NUCLEOTIDE SEQUENCE [LARGE SCALE GENOMIC DNA]</scope>
    <source>
        <strain evidence="1 2">LMG 24775</strain>
    </source>
</reference>
<dbReference type="GeneID" id="94694143"/>
<dbReference type="Gene3D" id="3.30.70.100">
    <property type="match status" value="1"/>
</dbReference>
<dbReference type="GO" id="GO:0004497">
    <property type="term" value="F:monooxygenase activity"/>
    <property type="evidence" value="ECO:0007669"/>
    <property type="project" value="UniProtKB-KW"/>
</dbReference>
<dbReference type="EMBL" id="FNPE01000007">
    <property type="protein sequence ID" value="SDY70422.1"/>
    <property type="molecule type" value="Genomic_DNA"/>
</dbReference>
<dbReference type="RefSeq" id="WP_074921593.1">
    <property type="nucleotide sequence ID" value="NZ_CP141274.1"/>
</dbReference>
<gene>
    <name evidence="1" type="ORF">SAMN05421547_10776</name>
</gene>
<protein>
    <submittedName>
        <fullName evidence="1">Heme-degrading monooxygenase HmoA</fullName>
    </submittedName>
</protein>
<organism evidence="1 2">
    <name type="scientific">Delftia lacustris</name>
    <dbReference type="NCBI Taxonomy" id="558537"/>
    <lineage>
        <taxon>Bacteria</taxon>
        <taxon>Pseudomonadati</taxon>
        <taxon>Pseudomonadota</taxon>
        <taxon>Betaproteobacteria</taxon>
        <taxon>Burkholderiales</taxon>
        <taxon>Comamonadaceae</taxon>
        <taxon>Delftia</taxon>
    </lineage>
</organism>